<protein>
    <submittedName>
        <fullName evidence="1">Tetratricopeptide repeat protein</fullName>
    </submittedName>
</protein>
<dbReference type="Pfam" id="PF14559">
    <property type="entry name" value="TPR_19"/>
    <property type="match status" value="1"/>
</dbReference>
<keyword evidence="2" id="KW-1185">Reference proteome</keyword>
<name>A0ABR7ZU80_9CYAN</name>
<dbReference type="EMBL" id="JACJQB010000001">
    <property type="protein sequence ID" value="MBD2186826.1"/>
    <property type="molecule type" value="Genomic_DNA"/>
</dbReference>
<sequence>MHLVSVLVNLANRGLPFFPFILNCCGAFGLNLLYEEAIGQCEQVLQQNPDDVDALYGMSCCYALQHKIDESLKYLALAINQQPEETKNRAKEDPEFDGIREHLIIYAIT</sequence>
<dbReference type="SUPFAM" id="SSF48452">
    <property type="entry name" value="TPR-like"/>
    <property type="match status" value="1"/>
</dbReference>
<gene>
    <name evidence="1" type="ORF">H6F41_01550</name>
</gene>
<dbReference type="NCBIfam" id="NF047558">
    <property type="entry name" value="TPR_END_plus"/>
    <property type="match status" value="1"/>
</dbReference>
<evidence type="ECO:0000313" key="1">
    <source>
        <dbReference type="EMBL" id="MBD2186826.1"/>
    </source>
</evidence>
<feature type="non-terminal residue" evidence="1">
    <location>
        <position position="1"/>
    </location>
</feature>
<reference evidence="1 2" key="1">
    <citation type="journal article" date="2020" name="ISME J.">
        <title>Comparative genomics reveals insights into cyanobacterial evolution and habitat adaptation.</title>
        <authorList>
            <person name="Chen M.Y."/>
            <person name="Teng W.K."/>
            <person name="Zhao L."/>
            <person name="Hu C.X."/>
            <person name="Zhou Y.K."/>
            <person name="Han B.P."/>
            <person name="Song L.R."/>
            <person name="Shu W.S."/>
        </authorList>
    </citation>
    <scope>NUCLEOTIDE SEQUENCE [LARGE SCALE GENOMIC DNA]</scope>
    <source>
        <strain evidence="1 2">FACHB-723</strain>
    </source>
</reference>
<accession>A0ABR7ZU80</accession>
<comment type="caution">
    <text evidence="1">The sequence shown here is derived from an EMBL/GenBank/DDBJ whole genome shotgun (WGS) entry which is preliminary data.</text>
</comment>
<dbReference type="InterPro" id="IPR011990">
    <property type="entry name" value="TPR-like_helical_dom_sf"/>
</dbReference>
<evidence type="ECO:0000313" key="2">
    <source>
        <dbReference type="Proteomes" id="UP000642094"/>
    </source>
</evidence>
<organism evidence="1 2">
    <name type="scientific">Pseudanabaena mucicola FACHB-723</name>
    <dbReference type="NCBI Taxonomy" id="2692860"/>
    <lineage>
        <taxon>Bacteria</taxon>
        <taxon>Bacillati</taxon>
        <taxon>Cyanobacteriota</taxon>
        <taxon>Cyanophyceae</taxon>
        <taxon>Pseudanabaenales</taxon>
        <taxon>Pseudanabaenaceae</taxon>
        <taxon>Pseudanabaena</taxon>
    </lineage>
</organism>
<dbReference type="Proteomes" id="UP000642094">
    <property type="component" value="Unassembled WGS sequence"/>
</dbReference>
<dbReference type="RefSeq" id="WP_190401691.1">
    <property type="nucleotide sequence ID" value="NZ_JACJQB010000001.1"/>
</dbReference>
<dbReference type="Gene3D" id="1.25.40.10">
    <property type="entry name" value="Tetratricopeptide repeat domain"/>
    <property type="match status" value="1"/>
</dbReference>
<proteinExistence type="predicted"/>